<evidence type="ECO:0000313" key="3">
    <source>
        <dbReference type="EMBL" id="AAM05855.1"/>
    </source>
</evidence>
<evidence type="ECO:0000259" key="2">
    <source>
        <dbReference type="Pfam" id="PF02627"/>
    </source>
</evidence>
<dbReference type="RefSeq" id="WP_011022440.1">
    <property type="nucleotide sequence ID" value="NC_003552.1"/>
</dbReference>
<dbReference type="HOGENOM" id="CLU_924131_0_0_2"/>
<feature type="domain" description="Carboxymuconolactone decarboxylase-like" evidence="2">
    <location>
        <begin position="41"/>
        <end position="115"/>
    </location>
</feature>
<dbReference type="PANTHER" id="PTHR34846:SF5">
    <property type="entry name" value="CARBOXYMUCONOLACTONE DECARBOXYLASE-LIKE DOMAIN-CONTAINING PROTEIN"/>
    <property type="match status" value="1"/>
</dbReference>
<name>Q8TN24_METAC</name>
<dbReference type="OrthoDB" id="376694at2157"/>
<keyword evidence="4" id="KW-1185">Reference proteome</keyword>
<dbReference type="AlphaFoldDB" id="Q8TN24"/>
<dbReference type="Proteomes" id="UP000002487">
    <property type="component" value="Chromosome"/>
</dbReference>
<dbReference type="Pfam" id="PF02627">
    <property type="entry name" value="CMD"/>
    <property type="match status" value="1"/>
</dbReference>
<dbReference type="KEGG" id="mac:MA_2469"/>
<organism evidence="3 4">
    <name type="scientific">Methanosarcina acetivorans (strain ATCC 35395 / DSM 2834 / JCM 12185 / C2A)</name>
    <dbReference type="NCBI Taxonomy" id="188937"/>
    <lineage>
        <taxon>Archaea</taxon>
        <taxon>Methanobacteriati</taxon>
        <taxon>Methanobacteriota</taxon>
        <taxon>Stenosarchaea group</taxon>
        <taxon>Methanomicrobia</taxon>
        <taxon>Methanosarcinales</taxon>
        <taxon>Methanosarcinaceae</taxon>
        <taxon>Methanosarcina</taxon>
    </lineage>
</organism>
<dbReference type="InterPro" id="IPR029032">
    <property type="entry name" value="AhpD-like"/>
</dbReference>
<reference evidence="3 4" key="1">
    <citation type="journal article" date="2002" name="Genome Res.">
        <title>The genome of Methanosarcina acetivorans reveals extensive metabolic and physiological diversity.</title>
        <authorList>
            <person name="Galagan J.E."/>
            <person name="Nusbaum C."/>
            <person name="Roy A."/>
            <person name="Endrizzi M.G."/>
            <person name="Macdonald P."/>
            <person name="FitzHugh W."/>
            <person name="Calvo S."/>
            <person name="Engels R."/>
            <person name="Smirnov S."/>
            <person name="Atnoor D."/>
            <person name="Brown A."/>
            <person name="Allen N."/>
            <person name="Naylor J."/>
            <person name="Stange-Thomann N."/>
            <person name="DeArellano K."/>
            <person name="Johnson R."/>
            <person name="Linton L."/>
            <person name="McEwan P."/>
            <person name="McKernan K."/>
            <person name="Talamas J."/>
            <person name="Tirrell A."/>
            <person name="Ye W."/>
            <person name="Zimmer A."/>
            <person name="Barber R.D."/>
            <person name="Cann I."/>
            <person name="Graham D.E."/>
            <person name="Grahame D.A."/>
            <person name="Guss A."/>
            <person name="Hedderich R."/>
            <person name="Ingram-Smith C."/>
            <person name="Kuettner C.H."/>
            <person name="Krzycki J.A."/>
            <person name="Leigh J.A."/>
            <person name="Li W."/>
            <person name="Liu J."/>
            <person name="Mukhopadhyay B."/>
            <person name="Reeve J.N."/>
            <person name="Smith K."/>
            <person name="Springer T.A."/>
            <person name="Umayam L.A."/>
            <person name="White O."/>
            <person name="White R.H."/>
            <person name="de Macario E.C."/>
            <person name="Ferry J.G."/>
            <person name="Jarrell K.F."/>
            <person name="Jing H."/>
            <person name="Macario A.J.L."/>
            <person name="Paulsen I."/>
            <person name="Pritchett M."/>
            <person name="Sowers K.R."/>
            <person name="Swanson R.V."/>
            <person name="Zinder S.H."/>
            <person name="Lander E."/>
            <person name="Metcalf W.W."/>
            <person name="Birren B."/>
        </authorList>
    </citation>
    <scope>NUCLEOTIDE SEQUENCE [LARGE SCALE GENOMIC DNA]</scope>
    <source>
        <strain evidence="4">ATCC 35395 / DSM 2834 / JCM 12185 / C2A</strain>
    </source>
</reference>
<accession>Q8TN24</accession>
<dbReference type="EMBL" id="AE010299">
    <property type="protein sequence ID" value="AAM05855.1"/>
    <property type="molecule type" value="Genomic_DNA"/>
</dbReference>
<sequence length="308" mass="33152">MKRPTEPRIPPVDTASMTENQRVLAGIGASNVIRTLVRHEDLFTSWLALGEMLLVRGRLSPRDRELAILRVALRTECEYEWANHSLGALGAGVTGTEIDALSSESASWSDADAALLRAVDELCSDDCVSDDTWTALKTTRDDVQIIEILFVVGYYRMTAGFLNSAGVQPEPGRPHLGQLPVVSPPRSPAPRRPETSIKNGVTTTGERRTAVGGTWQVVFHHPAADLDLTLVVDTSSGGISGSVTSPSQGTSVQIVEGTVEGNRFSFRAPVTTPLKMEIRYDGIVDGDLISGHITIQGTGTFSFDGIRV</sequence>
<evidence type="ECO:0000313" key="4">
    <source>
        <dbReference type="Proteomes" id="UP000002487"/>
    </source>
</evidence>
<dbReference type="Gene3D" id="1.20.1290.10">
    <property type="entry name" value="AhpD-like"/>
    <property type="match status" value="1"/>
</dbReference>
<dbReference type="SUPFAM" id="SSF69118">
    <property type="entry name" value="AhpD-like"/>
    <property type="match status" value="1"/>
</dbReference>
<dbReference type="EnsemblBacteria" id="AAM05855">
    <property type="protein sequence ID" value="AAM05855"/>
    <property type="gene ID" value="MA_2469"/>
</dbReference>
<dbReference type="GO" id="GO:0051920">
    <property type="term" value="F:peroxiredoxin activity"/>
    <property type="evidence" value="ECO:0007669"/>
    <property type="project" value="InterPro"/>
</dbReference>
<dbReference type="PANTHER" id="PTHR34846">
    <property type="entry name" value="4-CARBOXYMUCONOLACTONE DECARBOXYLASE FAMILY PROTEIN (AFU_ORTHOLOGUE AFUA_6G11590)"/>
    <property type="match status" value="1"/>
</dbReference>
<evidence type="ECO:0000256" key="1">
    <source>
        <dbReference type="SAM" id="MobiDB-lite"/>
    </source>
</evidence>
<protein>
    <recommendedName>
        <fullName evidence="2">Carboxymuconolactone decarboxylase-like domain-containing protein</fullName>
    </recommendedName>
</protein>
<dbReference type="STRING" id="188937.MA_2469"/>
<proteinExistence type="predicted"/>
<dbReference type="InParanoid" id="Q8TN24"/>
<dbReference type="GeneID" id="1474358"/>
<dbReference type="InterPro" id="IPR003779">
    <property type="entry name" value="CMD-like"/>
</dbReference>
<gene>
    <name evidence="3" type="ordered locus">MA_2469</name>
</gene>
<feature type="region of interest" description="Disordered" evidence="1">
    <location>
        <begin position="169"/>
        <end position="205"/>
    </location>
</feature>